<name>D2TJ61_CITRI</name>
<dbReference type="Proteomes" id="UP000001889">
    <property type="component" value="Chromosome"/>
</dbReference>
<proteinExistence type="predicted"/>
<evidence type="ECO:0000313" key="1">
    <source>
        <dbReference type="EMBL" id="CBG87065.1"/>
    </source>
</evidence>
<protein>
    <submittedName>
        <fullName evidence="1">Hypothetical prophage protein</fullName>
    </submittedName>
</protein>
<organism evidence="1 2">
    <name type="scientific">Citrobacter rodentium (strain ICC168)</name>
    <name type="common">Citrobacter freundii biotype 4280</name>
    <dbReference type="NCBI Taxonomy" id="637910"/>
    <lineage>
        <taxon>Bacteria</taxon>
        <taxon>Pseudomonadati</taxon>
        <taxon>Pseudomonadota</taxon>
        <taxon>Gammaproteobacteria</taxon>
        <taxon>Enterobacterales</taxon>
        <taxon>Enterobacteriaceae</taxon>
        <taxon>Citrobacter</taxon>
    </lineage>
</organism>
<sequence>MTAITGKLNVVVNKSVFNFICIWRKPAGAGLRLNQREFIYEYR</sequence>
<dbReference type="KEGG" id="cro:ROD_02821"/>
<evidence type="ECO:0000313" key="2">
    <source>
        <dbReference type="Proteomes" id="UP000001889"/>
    </source>
</evidence>
<dbReference type="HOGENOM" id="CLU_3233702_0_0_6"/>
<dbReference type="AlphaFoldDB" id="D2TJ61"/>
<reference evidence="1 2" key="1">
    <citation type="journal article" date="2010" name="J. Bacteriol.">
        <title>The Citrobacter rodentium genome sequence reveals convergent evolution with human pathogenic Escherichia coli.</title>
        <authorList>
            <person name="Petty N.K."/>
            <person name="Bulgin R."/>
            <person name="Crepin V.F."/>
            <person name="Cerdeno-Tarraga A.M."/>
            <person name="Schroeder G.N."/>
            <person name="Quail M.A."/>
            <person name="Lennard N."/>
            <person name="Corton C."/>
            <person name="Barron A."/>
            <person name="Clark L."/>
            <person name="Toribio A.L."/>
            <person name="Parkhill J."/>
            <person name="Dougan G."/>
            <person name="Frankel G."/>
            <person name="Thomson N.R."/>
        </authorList>
    </citation>
    <scope>NUCLEOTIDE SEQUENCE [LARGE SCALE GENOMIC DNA]</scope>
    <source>
        <strain evidence="1 2">ICC168</strain>
    </source>
</reference>
<gene>
    <name evidence="1" type="ordered locus">ROD_02821</name>
</gene>
<dbReference type="STRING" id="637910.ROD_02821"/>
<accession>D2TJ61</accession>
<dbReference type="EMBL" id="FN543502">
    <property type="protein sequence ID" value="CBG87065.1"/>
    <property type="molecule type" value="Genomic_DNA"/>
</dbReference>
<keyword evidence="2" id="KW-1185">Reference proteome</keyword>